<dbReference type="RefSeq" id="WP_080063917.1">
    <property type="nucleotide sequence ID" value="NZ_MZGX01000008.1"/>
</dbReference>
<protein>
    <submittedName>
        <fullName evidence="1">Uncharacterized protein</fullName>
    </submittedName>
</protein>
<dbReference type="AlphaFoldDB" id="A0A1V4SML9"/>
<keyword evidence="2" id="KW-1185">Reference proteome</keyword>
<comment type="caution">
    <text evidence="1">The sequence shown here is derived from an EMBL/GenBank/DDBJ whole genome shotgun (WGS) entry which is preliminary data.</text>
</comment>
<sequence length="111" mass="12847">MENTLKIRYEKLLNQFAHILSKHVISENFDVKQDELFEEIDGKLVFVYDEDSGGEISLSFGEDETSSYIEVSAEHTFDATLMYELIELVINRVEVQLTVQNLLPYRRGGNK</sequence>
<organism evidence="1 2">
    <name type="scientific">Ruminiclostridium hungatei</name>
    <name type="common">Clostridium hungatei</name>
    <dbReference type="NCBI Taxonomy" id="48256"/>
    <lineage>
        <taxon>Bacteria</taxon>
        <taxon>Bacillati</taxon>
        <taxon>Bacillota</taxon>
        <taxon>Clostridia</taxon>
        <taxon>Eubacteriales</taxon>
        <taxon>Oscillospiraceae</taxon>
        <taxon>Ruminiclostridium</taxon>
    </lineage>
</organism>
<reference evidence="1 2" key="1">
    <citation type="submission" date="2017-03" db="EMBL/GenBank/DDBJ databases">
        <title>Genome sequence of Clostridium hungatei DSM 14427.</title>
        <authorList>
            <person name="Poehlein A."/>
            <person name="Daniel R."/>
        </authorList>
    </citation>
    <scope>NUCLEOTIDE SEQUENCE [LARGE SCALE GENOMIC DNA]</scope>
    <source>
        <strain evidence="1 2">DSM 14427</strain>
    </source>
</reference>
<dbReference type="Proteomes" id="UP000191554">
    <property type="component" value="Unassembled WGS sequence"/>
</dbReference>
<dbReference type="EMBL" id="MZGX01000008">
    <property type="protein sequence ID" value="OPX44471.1"/>
    <property type="molecule type" value="Genomic_DNA"/>
</dbReference>
<gene>
    <name evidence="1" type="ORF">CLHUN_14640</name>
</gene>
<accession>A0A1V4SML9</accession>
<proteinExistence type="predicted"/>
<dbReference type="STRING" id="48256.CLHUN_14640"/>
<evidence type="ECO:0000313" key="1">
    <source>
        <dbReference type="EMBL" id="OPX44471.1"/>
    </source>
</evidence>
<dbReference type="OrthoDB" id="9921689at2"/>
<name>A0A1V4SML9_RUMHU</name>
<evidence type="ECO:0000313" key="2">
    <source>
        <dbReference type="Proteomes" id="UP000191554"/>
    </source>
</evidence>